<comment type="caution">
    <text evidence="4">The sequence shown here is derived from an EMBL/GenBank/DDBJ whole genome shotgun (WGS) entry which is preliminary data.</text>
</comment>
<evidence type="ECO:0000313" key="5">
    <source>
        <dbReference type="Proteomes" id="UP000827092"/>
    </source>
</evidence>
<gene>
    <name evidence="4" type="ORF">JTE90_024674</name>
</gene>
<accession>A0AAV6TW88</accession>
<dbReference type="AlphaFoldDB" id="A0AAV6TW88"/>
<keyword evidence="5" id="KW-1185">Reference proteome</keyword>
<evidence type="ECO:0000313" key="4">
    <source>
        <dbReference type="EMBL" id="KAG8176033.1"/>
    </source>
</evidence>
<name>A0AAV6TW88_9ARAC</name>
<comment type="similarity">
    <text evidence="1">Belongs to the RRP15 family.</text>
</comment>
<dbReference type="PANTHER" id="PTHR13245">
    <property type="entry name" value="RRP15-LIKE PROTEIN"/>
    <property type="match status" value="1"/>
</dbReference>
<dbReference type="GO" id="GO:0030687">
    <property type="term" value="C:preribosome, large subunit precursor"/>
    <property type="evidence" value="ECO:0007669"/>
    <property type="project" value="TreeGrafter"/>
</dbReference>
<dbReference type="InterPro" id="IPR012459">
    <property type="entry name" value="Rrp15"/>
</dbReference>
<dbReference type="Proteomes" id="UP000827092">
    <property type="component" value="Unassembled WGS sequence"/>
</dbReference>
<dbReference type="GO" id="GO:0000470">
    <property type="term" value="P:maturation of LSU-rRNA"/>
    <property type="evidence" value="ECO:0007669"/>
    <property type="project" value="TreeGrafter"/>
</dbReference>
<sequence length="188" mass="21959">MSTNQRSEEETGNMAWADALSKVLHSSDRILSKAKKDADIKTKAAPEIEVVDESGQVVSKDKTKKPKSKTQTLLKSKKEMLDRMNKKSEWELLGRVKPGIRKKERELVKIATRGVVYLFNTVEQHKKDPKKDKLREKGKFLDMLKDYAMKDKVELDPVVKKTKEEETWRILRDDFMMDAEMQDWDKEM</sequence>
<dbReference type="GO" id="GO:0000460">
    <property type="term" value="P:maturation of 5.8S rRNA"/>
    <property type="evidence" value="ECO:0007669"/>
    <property type="project" value="TreeGrafter"/>
</dbReference>
<dbReference type="PANTHER" id="PTHR13245:SF14">
    <property type="entry name" value="RRP15-LIKE PROTEIN"/>
    <property type="match status" value="1"/>
</dbReference>
<dbReference type="EMBL" id="JAFNEN010000924">
    <property type="protein sequence ID" value="KAG8176033.1"/>
    <property type="molecule type" value="Genomic_DNA"/>
</dbReference>
<evidence type="ECO:0000256" key="2">
    <source>
        <dbReference type="ARBA" id="ARBA00017475"/>
    </source>
</evidence>
<evidence type="ECO:0000256" key="1">
    <source>
        <dbReference type="ARBA" id="ARBA00007462"/>
    </source>
</evidence>
<proteinExistence type="inferred from homology"/>
<dbReference type="Pfam" id="PF07890">
    <property type="entry name" value="Rrp15p"/>
    <property type="match status" value="1"/>
</dbReference>
<protein>
    <recommendedName>
        <fullName evidence="2">RRP15-like protein</fullName>
    </recommendedName>
</protein>
<feature type="region of interest" description="Disordered" evidence="3">
    <location>
        <begin position="52"/>
        <end position="73"/>
    </location>
</feature>
<organism evidence="4 5">
    <name type="scientific">Oedothorax gibbosus</name>
    <dbReference type="NCBI Taxonomy" id="931172"/>
    <lineage>
        <taxon>Eukaryota</taxon>
        <taxon>Metazoa</taxon>
        <taxon>Ecdysozoa</taxon>
        <taxon>Arthropoda</taxon>
        <taxon>Chelicerata</taxon>
        <taxon>Arachnida</taxon>
        <taxon>Araneae</taxon>
        <taxon>Araneomorphae</taxon>
        <taxon>Entelegynae</taxon>
        <taxon>Araneoidea</taxon>
        <taxon>Linyphiidae</taxon>
        <taxon>Erigoninae</taxon>
        <taxon>Oedothorax</taxon>
    </lineage>
</organism>
<reference evidence="4 5" key="1">
    <citation type="journal article" date="2022" name="Nat. Ecol. Evol.">
        <title>A masculinizing supergene underlies an exaggerated male reproductive morph in a spider.</title>
        <authorList>
            <person name="Hendrickx F."/>
            <person name="De Corte Z."/>
            <person name="Sonet G."/>
            <person name="Van Belleghem S.M."/>
            <person name="Kostlbacher S."/>
            <person name="Vangestel C."/>
        </authorList>
    </citation>
    <scope>NUCLEOTIDE SEQUENCE [LARGE SCALE GENOMIC DNA]</scope>
    <source>
        <strain evidence="4">W744_W776</strain>
    </source>
</reference>
<evidence type="ECO:0000256" key="3">
    <source>
        <dbReference type="SAM" id="MobiDB-lite"/>
    </source>
</evidence>